<comment type="subcellular location">
    <subcellularLocation>
        <location evidence="1">Membrane</location>
        <topology evidence="1">Single-pass membrane protein</topology>
    </subcellularLocation>
</comment>
<dbReference type="Pfam" id="PF03168">
    <property type="entry name" value="LEA_2"/>
    <property type="match status" value="1"/>
</dbReference>
<dbReference type="PANTHER" id="PTHR31415:SF89">
    <property type="entry name" value="PROTEIN NDR1-LIKE"/>
    <property type="match status" value="1"/>
</dbReference>
<proteinExistence type="predicted"/>
<sequence length="190" mass="21826">MCDSKNFYVWLLQVFALLGLLAFLLWLTLRPKNPTYTIVDFSAPTSNQSNNTSSENGAISYVLEIQNPNKDSGIYYNDILLTFYYGQDSVGEKTIPSFYQGKHKTRQLSDHFDANARVWKALRSTILNATAELKVGLVTKIRYKMWGRKSKHHGMNLQGQIRIGSDGKISGKNKKIKLKHTSKRWRSRYD</sequence>
<reference evidence="7 8" key="1">
    <citation type="journal article" date="2024" name="Plant J.">
        <title>Genome sequences and population genomics reveal climatic adaptation and genomic divergence between two closely related sweetgum species.</title>
        <authorList>
            <person name="Xu W.Q."/>
            <person name="Ren C.Q."/>
            <person name="Zhang X.Y."/>
            <person name="Comes H.P."/>
            <person name="Liu X.H."/>
            <person name="Li Y.G."/>
            <person name="Kettle C.J."/>
            <person name="Jalonen R."/>
            <person name="Gaisberger H."/>
            <person name="Ma Y.Z."/>
            <person name="Qiu Y.X."/>
        </authorList>
    </citation>
    <scope>NUCLEOTIDE SEQUENCE [LARGE SCALE GENOMIC DNA]</scope>
    <source>
        <strain evidence="7">Hangzhou</strain>
    </source>
</reference>
<name>A0AAP0R1I9_LIQFO</name>
<dbReference type="PANTHER" id="PTHR31415">
    <property type="entry name" value="OS05G0367900 PROTEIN"/>
    <property type="match status" value="1"/>
</dbReference>
<dbReference type="Proteomes" id="UP001415857">
    <property type="component" value="Unassembled WGS sequence"/>
</dbReference>
<keyword evidence="3 5" id="KW-1133">Transmembrane helix</keyword>
<dbReference type="AlphaFoldDB" id="A0AAP0R1I9"/>
<organism evidence="7 8">
    <name type="scientific">Liquidambar formosana</name>
    <name type="common">Formosan gum</name>
    <dbReference type="NCBI Taxonomy" id="63359"/>
    <lineage>
        <taxon>Eukaryota</taxon>
        <taxon>Viridiplantae</taxon>
        <taxon>Streptophyta</taxon>
        <taxon>Embryophyta</taxon>
        <taxon>Tracheophyta</taxon>
        <taxon>Spermatophyta</taxon>
        <taxon>Magnoliopsida</taxon>
        <taxon>eudicotyledons</taxon>
        <taxon>Gunneridae</taxon>
        <taxon>Pentapetalae</taxon>
        <taxon>Saxifragales</taxon>
        <taxon>Altingiaceae</taxon>
        <taxon>Liquidambar</taxon>
    </lineage>
</organism>
<evidence type="ECO:0000256" key="4">
    <source>
        <dbReference type="ARBA" id="ARBA00023136"/>
    </source>
</evidence>
<dbReference type="GO" id="GO:0005886">
    <property type="term" value="C:plasma membrane"/>
    <property type="evidence" value="ECO:0007669"/>
    <property type="project" value="TreeGrafter"/>
</dbReference>
<evidence type="ECO:0000256" key="5">
    <source>
        <dbReference type="SAM" id="Phobius"/>
    </source>
</evidence>
<evidence type="ECO:0000313" key="7">
    <source>
        <dbReference type="EMBL" id="KAK9265410.1"/>
    </source>
</evidence>
<evidence type="ECO:0000259" key="6">
    <source>
        <dbReference type="Pfam" id="PF03168"/>
    </source>
</evidence>
<gene>
    <name evidence="7" type="ORF">L1049_012371</name>
</gene>
<feature type="domain" description="Late embryogenesis abundant protein LEA-2 subgroup" evidence="6">
    <location>
        <begin position="63"/>
        <end position="158"/>
    </location>
</feature>
<evidence type="ECO:0000256" key="2">
    <source>
        <dbReference type="ARBA" id="ARBA00022692"/>
    </source>
</evidence>
<dbReference type="GO" id="GO:0098542">
    <property type="term" value="P:defense response to other organism"/>
    <property type="evidence" value="ECO:0007669"/>
    <property type="project" value="InterPro"/>
</dbReference>
<dbReference type="InterPro" id="IPR004864">
    <property type="entry name" value="LEA_2"/>
</dbReference>
<comment type="caution">
    <text evidence="7">The sequence shown here is derived from an EMBL/GenBank/DDBJ whole genome shotgun (WGS) entry which is preliminary data.</text>
</comment>
<dbReference type="EMBL" id="JBBPBK010000400">
    <property type="protein sequence ID" value="KAK9265410.1"/>
    <property type="molecule type" value="Genomic_DNA"/>
</dbReference>
<keyword evidence="2 5" id="KW-0812">Transmembrane</keyword>
<evidence type="ECO:0000256" key="1">
    <source>
        <dbReference type="ARBA" id="ARBA00004167"/>
    </source>
</evidence>
<keyword evidence="8" id="KW-1185">Reference proteome</keyword>
<accession>A0AAP0R1I9</accession>
<dbReference type="InterPro" id="IPR044839">
    <property type="entry name" value="NDR1-like"/>
</dbReference>
<protein>
    <recommendedName>
        <fullName evidence="6">Late embryogenesis abundant protein LEA-2 subgroup domain-containing protein</fullName>
    </recommendedName>
</protein>
<feature type="transmembrane region" description="Helical" evidence="5">
    <location>
        <begin position="7"/>
        <end position="29"/>
    </location>
</feature>
<evidence type="ECO:0000256" key="3">
    <source>
        <dbReference type="ARBA" id="ARBA00022989"/>
    </source>
</evidence>
<keyword evidence="4 5" id="KW-0472">Membrane</keyword>
<dbReference type="GO" id="GO:0009506">
    <property type="term" value="C:plasmodesma"/>
    <property type="evidence" value="ECO:0007669"/>
    <property type="project" value="TreeGrafter"/>
</dbReference>
<evidence type="ECO:0000313" key="8">
    <source>
        <dbReference type="Proteomes" id="UP001415857"/>
    </source>
</evidence>